<dbReference type="PROSITE" id="PS50838">
    <property type="entry name" value="MAGE"/>
    <property type="match status" value="3"/>
</dbReference>
<sequence length="690" mass="76538">MQFLLEKYKTNEPITQTALLKIVNRKYKEHFPEILRRVSERLELVFGLELKEVDPSSHSYALVCKLGLPSDENLSGDRGLPKSGLLMTLLGVIFMKGNRATEEEVWEFLGALGVHPGKRHLIFGEPRRLITKDLVQQKYLEYRQVPDSDPPRYEFLWGPKAHAETTKMKVLEVLAKINGTVPRAFPKLYEEALKDEEERAGTKWNLYAEGFDTISFSFLQVLASPTFLPTILLLTLPQDQKSKLSAEAQSETQGPTGIQTNVTQQKSLVSKLDNSNDGNLSGDRKSPKTGLASFLDVIFMMGNHVTEEEIQEFLKVLVIHDGKRCPPRLLPCPQSCLLLSLTCVIMPRGRKSKCRARIKRHQARLETQNLQGARATEAAAAEGETPSSPSSVSQGSPPSSPAAGTSQQPEGAVAPSSPEAGGACSGSEQGAQSQEERASASQAACSAQSSLRDPLTRKACKLMQFLLEKYKTNEPITQTALLKIVNRKYKEHFPEILRRVSERLELVFGLELKEVDPSSHSYALVCKLGLPSDENLSGDRGLPKSGLLMTLLGVIFMKGNRATEEEVWEFLGALGVHPGKRHLIFGEPRRLITKDLVQQKYLEYRQVPDSDPPRYEFLWGPKAHAETTKMKVLEVLAKINGTVPRAFPKLYEEALKDEEERAGVRAAVRAAARAKARACSKAKSCSSSQV</sequence>
<evidence type="ECO:0000256" key="1">
    <source>
        <dbReference type="SAM" id="MobiDB-lite"/>
    </source>
</evidence>
<evidence type="ECO:0000313" key="4">
    <source>
        <dbReference type="Proteomes" id="UP000299084"/>
    </source>
</evidence>
<feature type="domain" description="MAGE" evidence="2">
    <location>
        <begin position="455"/>
        <end position="654"/>
    </location>
</feature>
<organism evidence="3 4">
    <name type="scientific">Camelus dromedarius</name>
    <name type="common">Dromedary</name>
    <name type="synonym">Arabian camel</name>
    <dbReference type="NCBI Taxonomy" id="9838"/>
    <lineage>
        <taxon>Eukaryota</taxon>
        <taxon>Metazoa</taxon>
        <taxon>Chordata</taxon>
        <taxon>Craniata</taxon>
        <taxon>Vertebrata</taxon>
        <taxon>Euteleostomi</taxon>
        <taxon>Mammalia</taxon>
        <taxon>Eutheria</taxon>
        <taxon>Laurasiatheria</taxon>
        <taxon>Artiodactyla</taxon>
        <taxon>Tylopoda</taxon>
        <taxon>Camelidae</taxon>
        <taxon>Camelus</taxon>
    </lineage>
</organism>
<gene>
    <name evidence="3" type="ORF">Cadr_000003570</name>
</gene>
<dbReference type="InterPro" id="IPR002190">
    <property type="entry name" value="MHD_dom"/>
</dbReference>
<proteinExistence type="predicted"/>
<dbReference type="InterPro" id="IPR041899">
    <property type="entry name" value="MAGE_WH2"/>
</dbReference>
<name>A0A5N4C0H4_CAMDR</name>
<dbReference type="InterPro" id="IPR041898">
    <property type="entry name" value="MAGE_WH1"/>
</dbReference>
<dbReference type="Gene3D" id="1.10.10.1200">
    <property type="entry name" value="MAGE homology domain, winged helix WH1 motif"/>
    <property type="match status" value="2"/>
</dbReference>
<reference evidence="3 4" key="1">
    <citation type="journal article" date="2019" name="Mol. Ecol. Resour.">
        <title>Improving Illumina assemblies with Hi-C and long reads: an example with the North African dromedary.</title>
        <authorList>
            <person name="Elbers J.P."/>
            <person name="Rogers M.F."/>
            <person name="Perelman P.L."/>
            <person name="Proskuryakova A.A."/>
            <person name="Serdyukova N.A."/>
            <person name="Johnson W.E."/>
            <person name="Horin P."/>
            <person name="Corander J."/>
            <person name="Murphy D."/>
            <person name="Burger P.A."/>
        </authorList>
    </citation>
    <scope>NUCLEOTIDE SEQUENCE [LARGE SCALE GENOMIC DNA]</scope>
    <source>
        <strain evidence="3">Drom800</strain>
        <tissue evidence="3">Blood</tissue>
    </source>
</reference>
<dbReference type="Gene3D" id="1.10.10.1210">
    <property type="entry name" value="MAGE homology domain, winged helix WH2 motif"/>
    <property type="match status" value="3"/>
</dbReference>
<dbReference type="InterPro" id="IPR021072">
    <property type="entry name" value="MAGE_N"/>
</dbReference>
<dbReference type="SMART" id="SM01373">
    <property type="entry name" value="MAGE"/>
    <property type="match status" value="2"/>
</dbReference>
<dbReference type="Proteomes" id="UP000299084">
    <property type="component" value="Unassembled WGS sequence"/>
</dbReference>
<dbReference type="FunFam" id="1.10.10.1200:FF:000007">
    <property type="entry name" value="Melanoma-associated antigen C2"/>
    <property type="match status" value="2"/>
</dbReference>
<dbReference type="PANTHER" id="PTHR11736">
    <property type="entry name" value="MELANOMA-ASSOCIATED ANTIGEN MAGE ANTIGEN"/>
    <property type="match status" value="1"/>
</dbReference>
<feature type="compositionally biased region" description="Low complexity" evidence="1">
    <location>
        <begin position="372"/>
        <end position="409"/>
    </location>
</feature>
<feature type="domain" description="MAGE" evidence="2">
    <location>
        <begin position="268"/>
        <end position="324"/>
    </location>
</feature>
<evidence type="ECO:0000313" key="3">
    <source>
        <dbReference type="EMBL" id="KAB1252385.1"/>
    </source>
</evidence>
<dbReference type="SMART" id="SM01392">
    <property type="entry name" value="MAGE_N"/>
    <property type="match status" value="1"/>
</dbReference>
<dbReference type="Pfam" id="PF12440">
    <property type="entry name" value="MAGE_N"/>
    <property type="match status" value="1"/>
</dbReference>
<protein>
    <submittedName>
        <fullName evidence="3">Melanoma-associated antigen B4</fullName>
    </submittedName>
</protein>
<comment type="caution">
    <text evidence="3">The sequence shown here is derived from an EMBL/GenBank/DDBJ whole genome shotgun (WGS) entry which is preliminary data.</text>
</comment>
<dbReference type="GO" id="GO:0000122">
    <property type="term" value="P:negative regulation of transcription by RNA polymerase II"/>
    <property type="evidence" value="ECO:0007669"/>
    <property type="project" value="TreeGrafter"/>
</dbReference>
<accession>A0A5N4C0H4</accession>
<dbReference type="FunFam" id="1.10.10.1210:FF:000001">
    <property type="entry name" value="melanoma-associated antigen D1"/>
    <property type="match status" value="2"/>
</dbReference>
<dbReference type="GO" id="GO:0005634">
    <property type="term" value="C:nucleus"/>
    <property type="evidence" value="ECO:0007669"/>
    <property type="project" value="TreeGrafter"/>
</dbReference>
<feature type="region of interest" description="Disordered" evidence="1">
    <location>
        <begin position="365"/>
        <end position="448"/>
    </location>
</feature>
<feature type="domain" description="MAGE" evidence="2">
    <location>
        <begin position="1"/>
        <end position="192"/>
    </location>
</feature>
<dbReference type="Pfam" id="PF01454">
    <property type="entry name" value="MAGE"/>
    <property type="match status" value="2"/>
</dbReference>
<evidence type="ECO:0000259" key="2">
    <source>
        <dbReference type="PROSITE" id="PS50838"/>
    </source>
</evidence>
<keyword evidence="4" id="KW-1185">Reference proteome</keyword>
<dbReference type="EMBL" id="JWIN03000037">
    <property type="protein sequence ID" value="KAB1252385.1"/>
    <property type="molecule type" value="Genomic_DNA"/>
</dbReference>
<dbReference type="AlphaFoldDB" id="A0A5N4C0H4"/>
<dbReference type="InterPro" id="IPR037445">
    <property type="entry name" value="MAGE"/>
</dbReference>
<dbReference type="PANTHER" id="PTHR11736:SF67">
    <property type="entry name" value="MELANOMA-ASSOCIATED ANTIGEN B6B"/>
    <property type="match status" value="1"/>
</dbReference>
<feature type="compositionally biased region" description="Low complexity" evidence="1">
    <location>
        <begin position="419"/>
        <end position="448"/>
    </location>
</feature>
<dbReference type="STRING" id="9838.ENSCDRP00005031877"/>